<dbReference type="EMBL" id="SJPQ01000003">
    <property type="protein sequence ID" value="TWT87378.1"/>
    <property type="molecule type" value="Genomic_DNA"/>
</dbReference>
<keyword evidence="3" id="KW-1185">Reference proteome</keyword>
<accession>A0A5C5ZJN2</accession>
<dbReference type="OrthoDB" id="248064at2"/>
<protein>
    <submittedName>
        <fullName evidence="2">Uncharacterized protein</fullName>
    </submittedName>
</protein>
<gene>
    <name evidence="2" type="ORF">Mal64_29170</name>
</gene>
<evidence type="ECO:0000256" key="1">
    <source>
        <dbReference type="SAM" id="SignalP"/>
    </source>
</evidence>
<reference evidence="2 3" key="1">
    <citation type="submission" date="2019-02" db="EMBL/GenBank/DDBJ databases">
        <title>Deep-cultivation of Planctomycetes and their phenomic and genomic characterization uncovers novel biology.</title>
        <authorList>
            <person name="Wiegand S."/>
            <person name="Jogler M."/>
            <person name="Boedeker C."/>
            <person name="Pinto D."/>
            <person name="Vollmers J."/>
            <person name="Rivas-Marin E."/>
            <person name="Kohn T."/>
            <person name="Peeters S.H."/>
            <person name="Heuer A."/>
            <person name="Rast P."/>
            <person name="Oberbeckmann S."/>
            <person name="Bunk B."/>
            <person name="Jeske O."/>
            <person name="Meyerdierks A."/>
            <person name="Storesund J.E."/>
            <person name="Kallscheuer N."/>
            <person name="Luecker S."/>
            <person name="Lage O.M."/>
            <person name="Pohl T."/>
            <person name="Merkel B.J."/>
            <person name="Hornburger P."/>
            <person name="Mueller R.-W."/>
            <person name="Bruemmer F."/>
            <person name="Labrenz M."/>
            <person name="Spormann A.M."/>
            <person name="Op Den Camp H."/>
            <person name="Overmann J."/>
            <person name="Amann R."/>
            <person name="Jetten M.S.M."/>
            <person name="Mascher T."/>
            <person name="Medema M.H."/>
            <person name="Devos D.P."/>
            <person name="Kaster A.-K."/>
            <person name="Ovreas L."/>
            <person name="Rohde M."/>
            <person name="Galperin M.Y."/>
            <person name="Jogler C."/>
        </authorList>
    </citation>
    <scope>NUCLEOTIDE SEQUENCE [LARGE SCALE GENOMIC DNA]</scope>
    <source>
        <strain evidence="2 3">Mal64</strain>
    </source>
</reference>
<dbReference type="RefSeq" id="WP_146401460.1">
    <property type="nucleotide sequence ID" value="NZ_SJPQ01000003.1"/>
</dbReference>
<comment type="caution">
    <text evidence="2">The sequence shown here is derived from an EMBL/GenBank/DDBJ whole genome shotgun (WGS) entry which is preliminary data.</text>
</comment>
<proteinExistence type="predicted"/>
<evidence type="ECO:0000313" key="3">
    <source>
        <dbReference type="Proteomes" id="UP000315440"/>
    </source>
</evidence>
<dbReference type="Proteomes" id="UP000315440">
    <property type="component" value="Unassembled WGS sequence"/>
</dbReference>
<organism evidence="2 3">
    <name type="scientific">Pseudobythopirellula maris</name>
    <dbReference type="NCBI Taxonomy" id="2527991"/>
    <lineage>
        <taxon>Bacteria</taxon>
        <taxon>Pseudomonadati</taxon>
        <taxon>Planctomycetota</taxon>
        <taxon>Planctomycetia</taxon>
        <taxon>Pirellulales</taxon>
        <taxon>Lacipirellulaceae</taxon>
        <taxon>Pseudobythopirellula</taxon>
    </lineage>
</organism>
<evidence type="ECO:0000313" key="2">
    <source>
        <dbReference type="EMBL" id="TWT87378.1"/>
    </source>
</evidence>
<dbReference type="AlphaFoldDB" id="A0A5C5ZJN2"/>
<keyword evidence="1" id="KW-0732">Signal</keyword>
<sequence precursor="true">MKRTLGVRACAFGLTALLLCATATAQQTGASEEASASGVLLASCNGQCGEDYGVSIDSGFCDCDDCGDCLDGCSTGCCDTAGCGSGACQPGFFVGGEYIYARANFSEATSFVNYTFTPSITAPDAVATRTYVPYDFDYEGSFRYFAGYRLNCCGDELRFSGTSLTSNAGGTQTAGTFPFQTPFTTFDGPTFGDGIIGNGDTGVGANGPSTGSVVTLSANVDMDYWDLTFARSIPLGGAVSEPFDPCACGGCGTCNDCCGCCCPSWDIKWMGGVRVANGGWDRAGFVDNNAVGALAGGADNAAYDQFDFDGAGLLFGMEGRRYFGPCGVASVYVKGNIAALLGNASYHRESWNENGGVRVQGTTAVDQADFTRVVPVTEIEIGSKVFLTSNMSLSGGYFFQAWHDLGMGAEVQVNDAANDLRFDDANILGFDGFFVRGEATF</sequence>
<feature type="signal peptide" evidence="1">
    <location>
        <begin position="1"/>
        <end position="25"/>
    </location>
</feature>
<feature type="chain" id="PRO_5023094412" evidence="1">
    <location>
        <begin position="26"/>
        <end position="441"/>
    </location>
</feature>
<name>A0A5C5ZJN2_9BACT</name>